<accession>A0AAD9LLY6</accession>
<feature type="signal peptide" evidence="13">
    <location>
        <begin position="1"/>
        <end position="19"/>
    </location>
</feature>
<dbReference type="InterPro" id="IPR011993">
    <property type="entry name" value="PH-like_dom_sf"/>
</dbReference>
<dbReference type="InterPro" id="IPR001849">
    <property type="entry name" value="PH_domain"/>
</dbReference>
<dbReference type="InterPro" id="IPR036871">
    <property type="entry name" value="PX_dom_sf"/>
</dbReference>
<keyword evidence="4" id="KW-0624">Polysaccharide degradation</keyword>
<dbReference type="Gene3D" id="3.40.50.1820">
    <property type="entry name" value="alpha/beta hydrolase"/>
    <property type="match status" value="1"/>
</dbReference>
<evidence type="ECO:0000256" key="4">
    <source>
        <dbReference type="ARBA" id="ARBA00022651"/>
    </source>
</evidence>
<keyword evidence="9" id="KW-1015">Disulfide bond</keyword>
<dbReference type="PROSITE" id="PS50088">
    <property type="entry name" value="ANK_REPEAT"/>
    <property type="match status" value="2"/>
</dbReference>
<feature type="compositionally biased region" description="Basic and acidic residues" evidence="12">
    <location>
        <begin position="1237"/>
        <end position="1251"/>
    </location>
</feature>
<feature type="chain" id="PRO_5042234610" description="feruloyl esterase" evidence="13">
    <location>
        <begin position="20"/>
        <end position="1332"/>
    </location>
</feature>
<dbReference type="InterPro" id="IPR001683">
    <property type="entry name" value="PX_dom"/>
</dbReference>
<evidence type="ECO:0000259" key="15">
    <source>
        <dbReference type="PROSITE" id="PS50195"/>
    </source>
</evidence>
<gene>
    <name evidence="16" type="ORF">P3T76_006769</name>
</gene>
<dbReference type="Gene3D" id="1.25.40.20">
    <property type="entry name" value="Ankyrin repeat-containing domain"/>
    <property type="match status" value="1"/>
</dbReference>
<keyword evidence="6 13" id="KW-0732">Signal</keyword>
<dbReference type="InterPro" id="IPR002110">
    <property type="entry name" value="Ankyrin_rpt"/>
</dbReference>
<dbReference type="EC" id="3.1.1.73" evidence="2"/>
<evidence type="ECO:0000256" key="7">
    <source>
        <dbReference type="ARBA" id="ARBA00022801"/>
    </source>
</evidence>
<evidence type="ECO:0000256" key="5">
    <source>
        <dbReference type="ARBA" id="ARBA00022723"/>
    </source>
</evidence>
<dbReference type="SUPFAM" id="SSF50729">
    <property type="entry name" value="PH domain-like"/>
    <property type="match status" value="1"/>
</dbReference>
<organism evidence="16 17">
    <name type="scientific">Phytophthora citrophthora</name>
    <dbReference type="NCBI Taxonomy" id="4793"/>
    <lineage>
        <taxon>Eukaryota</taxon>
        <taxon>Sar</taxon>
        <taxon>Stramenopiles</taxon>
        <taxon>Oomycota</taxon>
        <taxon>Peronosporomycetes</taxon>
        <taxon>Peronosporales</taxon>
        <taxon>Peronosporaceae</taxon>
        <taxon>Phytophthora</taxon>
    </lineage>
</organism>
<dbReference type="InterPro" id="IPR036770">
    <property type="entry name" value="Ankyrin_rpt-contain_sf"/>
</dbReference>
<keyword evidence="8" id="KW-0106">Calcium</keyword>
<feature type="repeat" description="ANK" evidence="11">
    <location>
        <begin position="732"/>
        <end position="764"/>
    </location>
</feature>
<feature type="compositionally biased region" description="Basic and acidic residues" evidence="12">
    <location>
        <begin position="1287"/>
        <end position="1315"/>
    </location>
</feature>
<feature type="compositionally biased region" description="Polar residues" evidence="12">
    <location>
        <begin position="498"/>
        <end position="507"/>
    </location>
</feature>
<dbReference type="SUPFAM" id="SSF64268">
    <property type="entry name" value="PX domain"/>
    <property type="match status" value="1"/>
</dbReference>
<dbReference type="GO" id="GO:0035091">
    <property type="term" value="F:phosphatidylinositol binding"/>
    <property type="evidence" value="ECO:0007669"/>
    <property type="project" value="InterPro"/>
</dbReference>
<sequence>MKLLRDVLAAAATLTLASAFNLETDLKTATKSSSISVQQSAEQTSFDSAVSLAPIEPVAACSDLLAVDITAIGGSGSNITAAEESDSDGTTYCSVTGNFASSAGWQVMLPVANWTQRYMQVGCGGLCGNINIQPGAADGSAEVSNGEFALASTDMAGGSDGEFGLNEDRRVAFAYLAVHQTAETAKKLIKAYYGQEAAYSYFNGCSDGGREAVMEAIRYPNDFDGIIAGAPAMLFTFQNSFHHGWLSVSNTNENGNRVIVADRVSILHDAVVKACDSLDGIEDGLLSDPRLCNFDPSTIKCAADATDNSTCLTSAEVTAVTNFYNGPKDSGKYLTVGEEQYGSELAWSGVFVSDSYTGDIMSTNTALAAIKYLIFEEYPGDNYTLSDFDFAKSTIEQLRARHPLLDAVSSNLSKFHKAGGKLILWHGWADPHISPRTTIAYHEALQKNMGKTVLTEFERLYLLPGVYHCGNGEGPSAIDLVTPMLEWVESGTAPDAVETSTPTNTGESKFGQWAKSGSGAGGPPSQRNLEVEASSSASGSADAIVTRPVYPYPAVAKYKGTGDVNDAANFEKGGALYAKPTRSWLDMDDSSLVFQSRLRAKKEERVLRQQEQASNVYLSKDIGAVMHVNVHRPIAVDSTDDAMKRRERAEARKRVIDYQGTVWDAVSANDLDMVRNYLLVEGAQTLLRRRHPDVEQGGRTLLHCSAWFGYGAIIELILTTGCNVDVVDSVASNTTALAEAARAGHSNVCITLLRHGASPRHRDSHGDTPFHWAGRQGHGTVLLRMALEQERLEPGSTPAIWVMKNYKGRSVIDLIQANTFIVPLLQKRLGNSFTRALESAKGKRRSRFPVRAAVAGARKSILIRGNSRPVLNENGIQESDPLESVQTTLSGVNELGLDISSFRSSTMEGFILTVAPEDHQRRSFQKKKHEWRNLFVKLDDISARLIAFTDRSQFEVCWSVQLVGADISTPVPGEPSYGIGVDDTPYCFYVRETSVVKDCTHYFSAPDDSTKKAWVKALTQVARDGPRAPRFAVSLAENEFEFHARVVKFRPHVDGTYAEYMLTCSCQVFSKLITRRLAKEWNLWRRFSEFDELHQALKKSMGPQLEGIDLIKHKRDAFRGVLGKAFDNDFLEDRRVLLDSFVTNVCKIRTAVDFFKHHSDPHLKAFFQFDDNCQNVDESPRKTNGSRSRANNASKRAENVSGVAAASRLSDIQEASNSRASATSDATSEGGRSRSKGSRDTRRSGVDEHRLSTSSQTSRNSRVSTSSRSSDTQDEGSSHHRRRHRKKSDDPNEKDLQEGPSRTKKDRHTSGKKDPTINYGSAAEVRLADPTT</sequence>
<comment type="caution">
    <text evidence="16">The sequence shown here is derived from an EMBL/GenBank/DDBJ whole genome shotgun (WGS) entry which is preliminary data.</text>
</comment>
<dbReference type="GO" id="GO:0046872">
    <property type="term" value="F:metal ion binding"/>
    <property type="evidence" value="ECO:0007669"/>
    <property type="project" value="UniProtKB-KW"/>
</dbReference>
<feature type="domain" description="PH" evidence="14">
    <location>
        <begin position="904"/>
        <end position="1023"/>
    </location>
</feature>
<dbReference type="SUPFAM" id="SSF48403">
    <property type="entry name" value="Ankyrin repeat"/>
    <property type="match status" value="1"/>
</dbReference>
<dbReference type="Pfam" id="PF00169">
    <property type="entry name" value="PH"/>
    <property type="match status" value="1"/>
</dbReference>
<dbReference type="CDD" id="cd06093">
    <property type="entry name" value="PX_domain"/>
    <property type="match status" value="1"/>
</dbReference>
<dbReference type="Pfam" id="PF07519">
    <property type="entry name" value="Tannase"/>
    <property type="match status" value="1"/>
</dbReference>
<protein>
    <recommendedName>
        <fullName evidence="2">feruloyl esterase</fullName>
        <ecNumber evidence="2">3.1.1.73</ecNumber>
    </recommendedName>
</protein>
<dbReference type="GO" id="GO:0045493">
    <property type="term" value="P:xylan catabolic process"/>
    <property type="evidence" value="ECO:0007669"/>
    <property type="project" value="UniProtKB-KW"/>
</dbReference>
<evidence type="ECO:0000256" key="10">
    <source>
        <dbReference type="ARBA" id="ARBA00034075"/>
    </source>
</evidence>
<evidence type="ECO:0000256" key="11">
    <source>
        <dbReference type="PROSITE-ProRule" id="PRU00023"/>
    </source>
</evidence>
<evidence type="ECO:0000313" key="16">
    <source>
        <dbReference type="EMBL" id="KAK1941705.1"/>
    </source>
</evidence>
<dbReference type="SMART" id="SM00233">
    <property type="entry name" value="PH"/>
    <property type="match status" value="1"/>
</dbReference>
<keyword evidence="7 16" id="KW-0378">Hydrolase</keyword>
<name>A0AAD9LLY6_9STRA</name>
<dbReference type="Pfam" id="PF12796">
    <property type="entry name" value="Ank_2"/>
    <property type="match status" value="1"/>
</dbReference>
<evidence type="ECO:0000256" key="9">
    <source>
        <dbReference type="ARBA" id="ARBA00023157"/>
    </source>
</evidence>
<feature type="region of interest" description="Disordered" evidence="12">
    <location>
        <begin position="1177"/>
        <end position="1332"/>
    </location>
</feature>
<evidence type="ECO:0000313" key="17">
    <source>
        <dbReference type="Proteomes" id="UP001259832"/>
    </source>
</evidence>
<evidence type="ECO:0000256" key="8">
    <source>
        <dbReference type="ARBA" id="ARBA00022837"/>
    </source>
</evidence>
<dbReference type="PANTHER" id="PTHR33938">
    <property type="entry name" value="FERULOYL ESTERASE B-RELATED"/>
    <property type="match status" value="1"/>
</dbReference>
<dbReference type="SUPFAM" id="SSF53474">
    <property type="entry name" value="alpha/beta-Hydrolases"/>
    <property type="match status" value="1"/>
</dbReference>
<feature type="domain" description="PX" evidence="15">
    <location>
        <begin position="1038"/>
        <end position="1174"/>
    </location>
</feature>
<keyword evidence="4" id="KW-0858">Xylan degradation</keyword>
<evidence type="ECO:0000259" key="14">
    <source>
        <dbReference type="PROSITE" id="PS50003"/>
    </source>
</evidence>
<dbReference type="PROSITE" id="PS50195">
    <property type="entry name" value="PX"/>
    <property type="match status" value="1"/>
</dbReference>
<feature type="region of interest" description="Disordered" evidence="12">
    <location>
        <begin position="493"/>
        <end position="537"/>
    </location>
</feature>
<keyword evidence="11" id="KW-0040">ANK repeat</keyword>
<keyword evidence="5" id="KW-0479">Metal-binding</keyword>
<feature type="repeat" description="ANK" evidence="11">
    <location>
        <begin position="697"/>
        <end position="729"/>
    </location>
</feature>
<dbReference type="SMART" id="SM00312">
    <property type="entry name" value="PX"/>
    <property type="match status" value="1"/>
</dbReference>
<dbReference type="InterPro" id="IPR029058">
    <property type="entry name" value="AB_hydrolase_fold"/>
</dbReference>
<dbReference type="InterPro" id="IPR011118">
    <property type="entry name" value="Tannase/feruloyl_esterase"/>
</dbReference>
<dbReference type="GO" id="GO:0030600">
    <property type="term" value="F:feruloyl esterase activity"/>
    <property type="evidence" value="ECO:0007669"/>
    <property type="project" value="UniProtKB-EC"/>
</dbReference>
<evidence type="ECO:0000256" key="3">
    <source>
        <dbReference type="ARBA" id="ARBA00022487"/>
    </source>
</evidence>
<feature type="compositionally biased region" description="Polar residues" evidence="12">
    <location>
        <begin position="1213"/>
        <end position="1227"/>
    </location>
</feature>
<evidence type="ECO:0000256" key="12">
    <source>
        <dbReference type="SAM" id="MobiDB-lite"/>
    </source>
</evidence>
<dbReference type="PANTHER" id="PTHR33938:SF15">
    <property type="entry name" value="FERULOYL ESTERASE B-RELATED"/>
    <property type="match status" value="1"/>
</dbReference>
<feature type="compositionally biased region" description="Polar residues" evidence="12">
    <location>
        <begin position="1177"/>
        <end position="1194"/>
    </location>
</feature>
<evidence type="ECO:0000256" key="6">
    <source>
        <dbReference type="ARBA" id="ARBA00022729"/>
    </source>
</evidence>
<dbReference type="Pfam" id="PF00787">
    <property type="entry name" value="PX"/>
    <property type="match status" value="1"/>
</dbReference>
<reference evidence="16" key="1">
    <citation type="submission" date="2023-08" db="EMBL/GenBank/DDBJ databases">
        <title>Reference Genome Resource for the Citrus Pathogen Phytophthora citrophthora.</title>
        <authorList>
            <person name="Moller H."/>
            <person name="Coetzee B."/>
            <person name="Rose L.J."/>
            <person name="Van Niekerk J.M."/>
        </authorList>
    </citation>
    <scope>NUCLEOTIDE SEQUENCE</scope>
    <source>
        <strain evidence="16">STE-U-9442</strain>
    </source>
</reference>
<dbReference type="EMBL" id="JASMQC010000011">
    <property type="protein sequence ID" value="KAK1941705.1"/>
    <property type="molecule type" value="Genomic_DNA"/>
</dbReference>
<evidence type="ECO:0000256" key="1">
    <source>
        <dbReference type="ARBA" id="ARBA00006249"/>
    </source>
</evidence>
<dbReference type="SMART" id="SM00248">
    <property type="entry name" value="ANK"/>
    <property type="match status" value="3"/>
</dbReference>
<comment type="catalytic activity">
    <reaction evidence="10">
        <text>feruloyl-polysaccharide + H2O = ferulate + polysaccharide.</text>
        <dbReference type="EC" id="3.1.1.73"/>
    </reaction>
</comment>
<proteinExistence type="inferred from homology"/>
<keyword evidence="3" id="KW-0719">Serine esterase</keyword>
<evidence type="ECO:0000256" key="13">
    <source>
        <dbReference type="SAM" id="SignalP"/>
    </source>
</evidence>
<comment type="similarity">
    <text evidence="1">Belongs to the tannase family.</text>
</comment>
<keyword evidence="17" id="KW-1185">Reference proteome</keyword>
<dbReference type="PROSITE" id="PS50003">
    <property type="entry name" value="PH_DOMAIN"/>
    <property type="match status" value="1"/>
</dbReference>
<keyword evidence="4" id="KW-0119">Carbohydrate metabolism</keyword>
<evidence type="ECO:0000256" key="2">
    <source>
        <dbReference type="ARBA" id="ARBA00013091"/>
    </source>
</evidence>
<dbReference type="Gene3D" id="2.30.29.30">
    <property type="entry name" value="Pleckstrin-homology domain (PH domain)/Phosphotyrosine-binding domain (PTB)"/>
    <property type="match status" value="1"/>
</dbReference>
<dbReference type="Gene3D" id="3.30.1520.10">
    <property type="entry name" value="Phox-like domain"/>
    <property type="match status" value="1"/>
</dbReference>
<dbReference type="Proteomes" id="UP001259832">
    <property type="component" value="Unassembled WGS sequence"/>
</dbReference>
<feature type="compositionally biased region" description="Low complexity" evidence="12">
    <location>
        <begin position="1252"/>
        <end position="1270"/>
    </location>
</feature>